<proteinExistence type="inferred from homology"/>
<dbReference type="EMBL" id="CP020373">
    <property type="protein sequence ID" value="AZQ11767.1"/>
    <property type="molecule type" value="Genomic_DNA"/>
</dbReference>
<dbReference type="Proteomes" id="UP000278437">
    <property type="component" value="Chromosome"/>
</dbReference>
<organism evidence="4 5">
    <name type="scientific">Shewanella khirikhana</name>
    <dbReference type="NCBI Taxonomy" id="1965282"/>
    <lineage>
        <taxon>Bacteria</taxon>
        <taxon>Pseudomonadati</taxon>
        <taxon>Pseudomonadota</taxon>
        <taxon>Gammaproteobacteria</taxon>
        <taxon>Alteromonadales</taxon>
        <taxon>Shewanellaceae</taxon>
        <taxon>Shewanella</taxon>
    </lineage>
</organism>
<dbReference type="Pfam" id="PF04379">
    <property type="entry name" value="DUF525"/>
    <property type="match status" value="1"/>
</dbReference>
<protein>
    <recommendedName>
        <fullName evidence="1 2">Protein ApaG</fullName>
    </recommendedName>
</protein>
<evidence type="ECO:0000256" key="2">
    <source>
        <dbReference type="HAMAP-Rule" id="MF_00791"/>
    </source>
</evidence>
<dbReference type="PANTHER" id="PTHR14289">
    <property type="entry name" value="F-BOX ONLY PROTEIN 3"/>
    <property type="match status" value="1"/>
</dbReference>
<feature type="domain" description="ApaG" evidence="3">
    <location>
        <begin position="4"/>
        <end position="128"/>
    </location>
</feature>
<evidence type="ECO:0000256" key="1">
    <source>
        <dbReference type="ARBA" id="ARBA00017693"/>
    </source>
</evidence>
<dbReference type="NCBIfam" id="NF003967">
    <property type="entry name" value="PRK05461.1"/>
    <property type="match status" value="1"/>
</dbReference>
<accession>A0ABM7DQ08</accession>
<dbReference type="InterPro" id="IPR007474">
    <property type="entry name" value="ApaG_domain"/>
</dbReference>
<evidence type="ECO:0000259" key="3">
    <source>
        <dbReference type="PROSITE" id="PS51087"/>
    </source>
</evidence>
<dbReference type="InterPro" id="IPR036767">
    <property type="entry name" value="ApaG_sf"/>
</dbReference>
<gene>
    <name evidence="2" type="primary">apaG</name>
    <name evidence="4" type="ORF">STH12_02698</name>
</gene>
<dbReference type="Gene3D" id="2.60.40.1470">
    <property type="entry name" value="ApaG domain"/>
    <property type="match status" value="1"/>
</dbReference>
<reference evidence="5" key="1">
    <citation type="submission" date="2017-03" db="EMBL/GenBank/DDBJ databases">
        <title>Full genome sequence of a non-lethal Shewanella isolate that potentiates virulence of Vibio parahaemolyticus causing acute hepatopancreatic necrosis disease (AHPND) in shrimp.</title>
        <authorList>
            <person name="Prachumwat A."/>
            <person name="Sritunyalucksana K."/>
        </authorList>
    </citation>
    <scope>NUCLEOTIDE SEQUENCE [LARGE SCALE GENOMIC DNA]</scope>
    <source>
        <strain evidence="5">TH2012</strain>
    </source>
</reference>
<dbReference type="PROSITE" id="PS51087">
    <property type="entry name" value="APAG"/>
    <property type="match status" value="1"/>
</dbReference>
<evidence type="ECO:0000313" key="5">
    <source>
        <dbReference type="Proteomes" id="UP000278437"/>
    </source>
</evidence>
<dbReference type="SUPFAM" id="SSF110069">
    <property type="entry name" value="ApaG-like"/>
    <property type="match status" value="1"/>
</dbReference>
<keyword evidence="5" id="KW-1185">Reference proteome</keyword>
<evidence type="ECO:0000313" key="4">
    <source>
        <dbReference type="EMBL" id="AZQ11767.1"/>
    </source>
</evidence>
<dbReference type="InterPro" id="IPR023065">
    <property type="entry name" value="Uncharacterised_ApaG"/>
</dbReference>
<name>A0ABM7DQ08_9GAMM</name>
<sequence>MTMTDVDPAIKVQVDTEYLEEQSTPADDKYVFSYTITIINLGDRAAKLETRHWLITDANGHITEVQGAGVVGETPTIPPNTAYQYTSGTVMDTPVGFMEGRYGMVWEDGKSFSAAIPAFRLAVPGVLH</sequence>
<dbReference type="PANTHER" id="PTHR14289:SF16">
    <property type="entry name" value="POLYMERASE DELTA-INTERACTING PROTEIN 2"/>
    <property type="match status" value="1"/>
</dbReference>
<dbReference type="HAMAP" id="MF_00791">
    <property type="entry name" value="ApaG"/>
    <property type="match status" value="1"/>
</dbReference>